<dbReference type="Pfam" id="PF04570">
    <property type="entry name" value="zf-FLZ"/>
    <property type="match status" value="1"/>
</dbReference>
<comment type="caution">
    <text evidence="7">The sequence shown here is derived from an EMBL/GenBank/DDBJ whole genome shotgun (WGS) entry which is preliminary data.</text>
</comment>
<dbReference type="InterPro" id="IPR007650">
    <property type="entry name" value="Zf-FLZ_dom"/>
</dbReference>
<keyword evidence="2" id="KW-0479">Metal-binding</keyword>
<feature type="domain" description="FLZ-type" evidence="6">
    <location>
        <begin position="64"/>
        <end position="108"/>
    </location>
</feature>
<accession>A0AAV8UD95</accession>
<evidence type="ECO:0000256" key="4">
    <source>
        <dbReference type="PROSITE-ProRule" id="PRU01131"/>
    </source>
</evidence>
<dbReference type="PANTHER" id="PTHR46057">
    <property type="entry name" value="FCS-LIKE ZINC FINGER 1-RELATED"/>
    <property type="match status" value="1"/>
</dbReference>
<dbReference type="PANTHER" id="PTHR46057:SF54">
    <property type="entry name" value="FCS-LIKE ZINC FINGER 16"/>
    <property type="match status" value="1"/>
</dbReference>
<dbReference type="AlphaFoldDB" id="A0AAV8UD95"/>
<dbReference type="PROSITE" id="PS51795">
    <property type="entry name" value="ZF_FLZ"/>
    <property type="match status" value="1"/>
</dbReference>
<evidence type="ECO:0000259" key="6">
    <source>
        <dbReference type="PROSITE" id="PS51795"/>
    </source>
</evidence>
<comment type="similarity">
    <text evidence="1">Belongs to the FLZ family.</text>
</comment>
<dbReference type="InterPro" id="IPR044533">
    <property type="entry name" value="FLZ1/2/3"/>
</dbReference>
<feature type="region of interest" description="Disordered" evidence="5">
    <location>
        <begin position="30"/>
        <end position="60"/>
    </location>
</feature>
<evidence type="ECO:0000256" key="3">
    <source>
        <dbReference type="ARBA" id="ARBA00022771"/>
    </source>
</evidence>
<evidence type="ECO:0000313" key="7">
    <source>
        <dbReference type="EMBL" id="KAJ8899518.1"/>
    </source>
</evidence>
<evidence type="ECO:0000313" key="8">
    <source>
        <dbReference type="Proteomes" id="UP001159364"/>
    </source>
</evidence>
<proteinExistence type="inferred from homology"/>
<organism evidence="7 8">
    <name type="scientific">Erythroxylum novogranatense</name>
    <dbReference type="NCBI Taxonomy" id="1862640"/>
    <lineage>
        <taxon>Eukaryota</taxon>
        <taxon>Viridiplantae</taxon>
        <taxon>Streptophyta</taxon>
        <taxon>Embryophyta</taxon>
        <taxon>Tracheophyta</taxon>
        <taxon>Spermatophyta</taxon>
        <taxon>Magnoliopsida</taxon>
        <taxon>eudicotyledons</taxon>
        <taxon>Gunneridae</taxon>
        <taxon>Pentapetalae</taxon>
        <taxon>rosids</taxon>
        <taxon>fabids</taxon>
        <taxon>Malpighiales</taxon>
        <taxon>Erythroxylaceae</taxon>
        <taxon>Erythroxylum</taxon>
    </lineage>
</organism>
<evidence type="ECO:0000256" key="5">
    <source>
        <dbReference type="SAM" id="MobiDB-lite"/>
    </source>
</evidence>
<evidence type="ECO:0000256" key="2">
    <source>
        <dbReference type="ARBA" id="ARBA00022723"/>
    </source>
</evidence>
<dbReference type="EMBL" id="JAIWQS010000008">
    <property type="protein sequence ID" value="KAJ8899518.1"/>
    <property type="molecule type" value="Genomic_DNA"/>
</dbReference>
<reference evidence="7 8" key="1">
    <citation type="submission" date="2021-09" db="EMBL/GenBank/DDBJ databases">
        <title>Genomic insights and catalytic innovation underlie evolution of tropane alkaloids biosynthesis.</title>
        <authorList>
            <person name="Wang Y.-J."/>
            <person name="Tian T."/>
            <person name="Huang J.-P."/>
            <person name="Huang S.-X."/>
        </authorList>
    </citation>
    <scope>NUCLEOTIDE SEQUENCE [LARGE SCALE GENOMIC DNA]</scope>
    <source>
        <strain evidence="7">KIB-2018</strain>
        <tissue evidence="7">Leaf</tissue>
    </source>
</reference>
<protein>
    <recommendedName>
        <fullName evidence="6">FLZ-type domain-containing protein</fullName>
    </recommendedName>
</protein>
<feature type="compositionally biased region" description="Low complexity" evidence="5">
    <location>
        <begin position="31"/>
        <end position="47"/>
    </location>
</feature>
<name>A0AAV8UD95_9ROSI</name>
<dbReference type="Proteomes" id="UP001159364">
    <property type="component" value="Linkage Group LG08"/>
</dbReference>
<keyword evidence="3" id="KW-0863">Zinc-finger</keyword>
<feature type="zinc finger region" description="FLZ-type" evidence="4">
    <location>
        <begin position="64"/>
        <end position="108"/>
    </location>
</feature>
<sequence>MSKKRSRNEQSPSLLLERWLHPELRWRSAFSSEGSQHQHQSSRSLFSVPSPPREASQQNRQSGYFLERCYYCKKSLNLKENVYMYGDFTAFCAPECCDAQFRMDQAEKKVHGQSPGKST</sequence>
<gene>
    <name evidence="7" type="ORF">K2173_018492</name>
</gene>
<keyword evidence="3" id="KW-0862">Zinc</keyword>
<evidence type="ECO:0000256" key="1">
    <source>
        <dbReference type="ARBA" id="ARBA00009374"/>
    </source>
</evidence>
<keyword evidence="8" id="KW-1185">Reference proteome</keyword>
<dbReference type="GO" id="GO:0008270">
    <property type="term" value="F:zinc ion binding"/>
    <property type="evidence" value="ECO:0007669"/>
    <property type="project" value="UniProtKB-KW"/>
</dbReference>